<dbReference type="PROSITE" id="PS50126">
    <property type="entry name" value="S1"/>
    <property type="match status" value="1"/>
</dbReference>
<dbReference type="Gene3D" id="2.40.50.140">
    <property type="entry name" value="Nucleic acid-binding proteins"/>
    <property type="match status" value="1"/>
</dbReference>
<dbReference type="SMART" id="SM00316">
    <property type="entry name" value="S1"/>
    <property type="match status" value="1"/>
</dbReference>
<keyword evidence="2" id="KW-0479">Metal-binding</keyword>
<dbReference type="Pfam" id="PF10150">
    <property type="entry name" value="RNase_E_G"/>
    <property type="match status" value="1"/>
</dbReference>
<dbReference type="Proteomes" id="UP000823851">
    <property type="component" value="Unassembled WGS sequence"/>
</dbReference>
<dbReference type="CDD" id="cd04453">
    <property type="entry name" value="S1_RNase_E"/>
    <property type="match status" value="1"/>
</dbReference>
<keyword evidence="3" id="KW-0378">Hydrolase</keyword>
<dbReference type="GO" id="GO:0005737">
    <property type="term" value="C:cytoplasm"/>
    <property type="evidence" value="ECO:0007669"/>
    <property type="project" value="TreeGrafter"/>
</dbReference>
<feature type="compositionally biased region" description="Low complexity" evidence="6">
    <location>
        <begin position="52"/>
        <end position="68"/>
    </location>
</feature>
<feature type="region of interest" description="Disordered" evidence="6">
    <location>
        <begin position="48"/>
        <end position="75"/>
    </location>
</feature>
<feature type="domain" description="S1 motif" evidence="7">
    <location>
        <begin position="82"/>
        <end position="155"/>
    </location>
</feature>
<evidence type="ECO:0000256" key="1">
    <source>
        <dbReference type="ARBA" id="ARBA00001946"/>
    </source>
</evidence>
<evidence type="ECO:0000256" key="6">
    <source>
        <dbReference type="SAM" id="MobiDB-lite"/>
    </source>
</evidence>
<evidence type="ECO:0000256" key="4">
    <source>
        <dbReference type="ARBA" id="ARBA00022842"/>
    </source>
</evidence>
<dbReference type="EMBL" id="DWUW01000226">
    <property type="protein sequence ID" value="HJD31862.1"/>
    <property type="molecule type" value="Genomic_DNA"/>
</dbReference>
<dbReference type="InterPro" id="IPR003029">
    <property type="entry name" value="S1_domain"/>
</dbReference>
<proteinExistence type="predicted"/>
<dbReference type="Pfam" id="PF00575">
    <property type="entry name" value="S1"/>
    <property type="match status" value="1"/>
</dbReference>
<name>A0A9D2QZ34_9FIRM</name>
<dbReference type="InterPro" id="IPR012340">
    <property type="entry name" value="NA-bd_OB-fold"/>
</dbReference>
<keyword evidence="4" id="KW-0460">Magnesium</keyword>
<evidence type="ECO:0000256" key="2">
    <source>
        <dbReference type="ARBA" id="ARBA00022723"/>
    </source>
</evidence>
<comment type="cofactor">
    <cofactor evidence="1">
        <name>Mg(2+)</name>
        <dbReference type="ChEBI" id="CHEBI:18420"/>
    </cofactor>
</comment>
<organism evidence="8 9">
    <name type="scientific">Candidatus Eisenbergiella stercorigallinarum</name>
    <dbReference type="NCBI Taxonomy" id="2838557"/>
    <lineage>
        <taxon>Bacteria</taxon>
        <taxon>Bacillati</taxon>
        <taxon>Bacillota</taxon>
        <taxon>Clostridia</taxon>
        <taxon>Lachnospirales</taxon>
        <taxon>Lachnospiraceae</taxon>
        <taxon>Eisenbergiella</taxon>
    </lineage>
</organism>
<evidence type="ECO:0000313" key="9">
    <source>
        <dbReference type="Proteomes" id="UP000823851"/>
    </source>
</evidence>
<evidence type="ECO:0000256" key="3">
    <source>
        <dbReference type="ARBA" id="ARBA00022801"/>
    </source>
</evidence>
<dbReference type="InterPro" id="IPR004659">
    <property type="entry name" value="RNase_E/G"/>
</dbReference>
<reference evidence="8" key="1">
    <citation type="journal article" date="2021" name="PeerJ">
        <title>Extensive microbial diversity within the chicken gut microbiome revealed by metagenomics and culture.</title>
        <authorList>
            <person name="Gilroy R."/>
            <person name="Ravi A."/>
            <person name="Getino M."/>
            <person name="Pursley I."/>
            <person name="Horton D.L."/>
            <person name="Alikhan N.F."/>
            <person name="Baker D."/>
            <person name="Gharbi K."/>
            <person name="Hall N."/>
            <person name="Watson M."/>
            <person name="Adriaenssens E.M."/>
            <person name="Foster-Nyarko E."/>
            <person name="Jarju S."/>
            <person name="Secka A."/>
            <person name="Antonio M."/>
            <person name="Oren A."/>
            <person name="Chaudhuri R.R."/>
            <person name="La Ragione R."/>
            <person name="Hildebrand F."/>
            <person name="Pallen M.J."/>
        </authorList>
    </citation>
    <scope>NUCLEOTIDE SEQUENCE</scope>
    <source>
        <strain evidence="8">ChiHjej8B7-25341</strain>
    </source>
</reference>
<evidence type="ECO:0000256" key="5">
    <source>
        <dbReference type="ARBA" id="ARBA00022884"/>
    </source>
</evidence>
<dbReference type="GO" id="GO:0016787">
    <property type="term" value="F:hydrolase activity"/>
    <property type="evidence" value="ECO:0007669"/>
    <property type="project" value="UniProtKB-KW"/>
</dbReference>
<comment type="caution">
    <text evidence="8">The sequence shown here is derived from an EMBL/GenBank/DDBJ whole genome shotgun (WGS) entry which is preliminary data.</text>
</comment>
<reference evidence="8" key="2">
    <citation type="submission" date="2021-04" db="EMBL/GenBank/DDBJ databases">
        <authorList>
            <person name="Gilroy R."/>
        </authorList>
    </citation>
    <scope>NUCLEOTIDE SEQUENCE</scope>
    <source>
        <strain evidence="8">ChiHjej8B7-25341</strain>
    </source>
</reference>
<dbReference type="PANTHER" id="PTHR30001">
    <property type="entry name" value="RIBONUCLEASE"/>
    <property type="match status" value="1"/>
</dbReference>
<dbReference type="AlphaFoldDB" id="A0A9D2QZ34"/>
<accession>A0A9D2QZ34</accession>
<gene>
    <name evidence="8" type="ORF">H9912_07970</name>
</gene>
<dbReference type="GO" id="GO:0004540">
    <property type="term" value="F:RNA nuclease activity"/>
    <property type="evidence" value="ECO:0007669"/>
    <property type="project" value="InterPro"/>
</dbReference>
<dbReference type="SUPFAM" id="SSF50249">
    <property type="entry name" value="Nucleic acid-binding proteins"/>
    <property type="match status" value="1"/>
</dbReference>
<dbReference type="PANTHER" id="PTHR30001:SF0">
    <property type="entry name" value="RIBONUCLEASE G"/>
    <property type="match status" value="1"/>
</dbReference>
<dbReference type="GO" id="GO:0046872">
    <property type="term" value="F:metal ion binding"/>
    <property type="evidence" value="ECO:0007669"/>
    <property type="project" value="UniProtKB-KW"/>
</dbReference>
<sequence>MGREVSVPKVSLPKKTKSVLILLKERNRILSLLLSSGRLTALSVWPDETENEGSAGSASPSSGGPAAREGAKSPGTPAARLNSIYVGKVMNVAKNINAAFVELTKGQRAFLPLSHMASARILNRKADGRILAGDELLVQVGREAVKTKEPVLTTEISLAGRYAVVFPGKESGRLQFSGKLSDKARQQITEALAAADIREETLTAQGCSLIVRTNAGALMQEDSKTPVHNESVPLYDDAGQSVHSAGAPLPANTEKPAADDLAPLIREAQALIRQASALWQNAGTRTCYSCLYRPESGYLTEIRDTPQEQYEEILTDDPALYEEIRAFLERSCPQALSALRLYQDSAVSLRNLYGLPAKIREAYGKRVWLKSGGYLVIEPTEALTVIDVNSGKYTGKKGTRDTFRLINREAALEIARQLRLRNLSGIILVDFISMEKKEDEKELLQLLSSELKKDPVKTAVVDMTPLGLVEITRKKVRRSIYEQLSEFSAAAGKENHEAAFHEKTV</sequence>
<keyword evidence="5" id="KW-0694">RNA-binding</keyword>
<evidence type="ECO:0000259" key="7">
    <source>
        <dbReference type="PROSITE" id="PS50126"/>
    </source>
</evidence>
<dbReference type="InterPro" id="IPR019307">
    <property type="entry name" value="RNA-bd_AU-1/RNase_E/G"/>
</dbReference>
<dbReference type="GO" id="GO:0006364">
    <property type="term" value="P:rRNA processing"/>
    <property type="evidence" value="ECO:0007669"/>
    <property type="project" value="TreeGrafter"/>
</dbReference>
<evidence type="ECO:0000313" key="8">
    <source>
        <dbReference type="EMBL" id="HJD31862.1"/>
    </source>
</evidence>
<protein>
    <submittedName>
        <fullName evidence="8">Ribonuclease E/G</fullName>
    </submittedName>
</protein>
<dbReference type="GO" id="GO:0003723">
    <property type="term" value="F:RNA binding"/>
    <property type="evidence" value="ECO:0007669"/>
    <property type="project" value="UniProtKB-KW"/>
</dbReference>